<evidence type="ECO:0000256" key="6">
    <source>
        <dbReference type="ARBA" id="ARBA00022843"/>
    </source>
</evidence>
<comment type="function">
    <text evidence="1">May be involved in cell cycle regulation.</text>
</comment>
<dbReference type="Proteomes" id="UP000326062">
    <property type="component" value="Chromosome 2"/>
</dbReference>
<keyword evidence="5" id="KW-0597">Phosphoprotein</keyword>
<evidence type="ECO:0000256" key="7">
    <source>
        <dbReference type="ARBA" id="ARBA00022990"/>
    </source>
</evidence>
<comment type="subcellular location">
    <subcellularLocation>
        <location evidence="2">Nucleus</location>
    </subcellularLocation>
</comment>
<gene>
    <name evidence="11" type="ORF">FD755_006606</name>
</gene>
<evidence type="ECO:0000256" key="9">
    <source>
        <dbReference type="ARBA" id="ARBA00023306"/>
    </source>
</evidence>
<evidence type="ECO:0000256" key="4">
    <source>
        <dbReference type="ARBA" id="ARBA00022059"/>
    </source>
</evidence>
<feature type="compositionally biased region" description="Polar residues" evidence="10">
    <location>
        <begin position="1"/>
        <end position="11"/>
    </location>
</feature>
<keyword evidence="6" id="KW-0832">Ubl conjugation</keyword>
<evidence type="ECO:0000256" key="5">
    <source>
        <dbReference type="ARBA" id="ARBA00022553"/>
    </source>
</evidence>
<organism evidence="11 12">
    <name type="scientific">Muntiacus reevesi</name>
    <name type="common">Reeves' muntjac</name>
    <name type="synonym">Cervus reevesi</name>
    <dbReference type="NCBI Taxonomy" id="9886"/>
    <lineage>
        <taxon>Eukaryota</taxon>
        <taxon>Metazoa</taxon>
        <taxon>Chordata</taxon>
        <taxon>Craniata</taxon>
        <taxon>Vertebrata</taxon>
        <taxon>Euteleostomi</taxon>
        <taxon>Mammalia</taxon>
        <taxon>Eutheria</taxon>
        <taxon>Laurasiatheria</taxon>
        <taxon>Artiodactyla</taxon>
        <taxon>Ruminantia</taxon>
        <taxon>Pecora</taxon>
        <taxon>Cervidae</taxon>
        <taxon>Muntiacinae</taxon>
        <taxon>Muntiacus</taxon>
    </lineage>
</organism>
<evidence type="ECO:0000256" key="1">
    <source>
        <dbReference type="ARBA" id="ARBA00002646"/>
    </source>
</evidence>
<reference evidence="11 12" key="1">
    <citation type="submission" date="2019-06" db="EMBL/GenBank/DDBJ databases">
        <title>Discovery of a novel chromosome fission-fusion reversal in muntjac.</title>
        <authorList>
            <person name="Mudd A.B."/>
            <person name="Bredeson J.V."/>
            <person name="Baum R."/>
            <person name="Hockemeyer D."/>
            <person name="Rokhsar D.S."/>
        </authorList>
    </citation>
    <scope>NUCLEOTIDE SEQUENCE [LARGE SCALE GENOMIC DNA]</scope>
    <source>
        <strain evidence="11">UCam_UCB_Mr</strain>
        <tissue evidence="11">Fibroblast cell line</tissue>
    </source>
</reference>
<dbReference type="GO" id="GO:0005634">
    <property type="term" value="C:nucleus"/>
    <property type="evidence" value="ECO:0007669"/>
    <property type="project" value="UniProtKB-SubCell"/>
</dbReference>
<name>A0A5J5MWZ9_MUNRE</name>
<proteinExistence type="predicted"/>
<feature type="compositionally biased region" description="Basic and acidic residues" evidence="10">
    <location>
        <begin position="21"/>
        <end position="37"/>
    </location>
</feature>
<evidence type="ECO:0000313" key="11">
    <source>
        <dbReference type="EMBL" id="KAB0384689.1"/>
    </source>
</evidence>
<evidence type="ECO:0000256" key="10">
    <source>
        <dbReference type="SAM" id="MobiDB-lite"/>
    </source>
</evidence>
<dbReference type="GO" id="GO:0016567">
    <property type="term" value="P:protein ubiquitination"/>
    <property type="evidence" value="ECO:0007669"/>
    <property type="project" value="InterPro"/>
</dbReference>
<dbReference type="AlphaFoldDB" id="A0A5J5MWZ9"/>
<evidence type="ECO:0000256" key="2">
    <source>
        <dbReference type="ARBA" id="ARBA00004123"/>
    </source>
</evidence>
<keyword evidence="8" id="KW-0539">Nucleus</keyword>
<comment type="caution">
    <text evidence="11">The sequence shown here is derived from an EMBL/GenBank/DDBJ whole genome shotgun (WGS) entry which is preliminary data.</text>
</comment>
<dbReference type="Pfam" id="PF15473">
    <property type="entry name" value="PCNP"/>
    <property type="match status" value="1"/>
</dbReference>
<keyword evidence="7" id="KW-0007">Acetylation</keyword>
<evidence type="ECO:0000256" key="8">
    <source>
        <dbReference type="ARBA" id="ARBA00023242"/>
    </source>
</evidence>
<accession>A0A5J5MWZ9</accession>
<dbReference type="GO" id="GO:0043161">
    <property type="term" value="P:proteasome-mediated ubiquitin-dependent protein catabolic process"/>
    <property type="evidence" value="ECO:0007669"/>
    <property type="project" value="TreeGrafter"/>
</dbReference>
<evidence type="ECO:0000313" key="12">
    <source>
        <dbReference type="Proteomes" id="UP000326062"/>
    </source>
</evidence>
<dbReference type="InterPro" id="IPR029169">
    <property type="entry name" value="PCNP"/>
</dbReference>
<dbReference type="PANTHER" id="PTHR16523">
    <property type="entry name" value="PEST PROTEOLYTIC SIGNAL-CONTAINING NUCLEAR PROTEIN"/>
    <property type="match status" value="1"/>
</dbReference>
<comment type="subunit">
    <text evidence="3">Interacts with UHRF2/NIRF.</text>
</comment>
<protein>
    <recommendedName>
        <fullName evidence="4">PEST proteolytic signal-containing nuclear protein</fullName>
    </recommendedName>
</protein>
<keyword evidence="12" id="KW-1185">Reference proteome</keyword>
<evidence type="ECO:0000256" key="3">
    <source>
        <dbReference type="ARBA" id="ARBA00011097"/>
    </source>
</evidence>
<feature type="region of interest" description="Disordered" evidence="10">
    <location>
        <begin position="1"/>
        <end position="37"/>
    </location>
</feature>
<sequence>TLTSAGPNSFNKGKHGFSDNQELREGNIKSHLGKVHD</sequence>
<dbReference type="EMBL" id="VCEB01000002">
    <property type="protein sequence ID" value="KAB0384689.1"/>
    <property type="molecule type" value="Genomic_DNA"/>
</dbReference>
<keyword evidence="9" id="KW-0131">Cell cycle</keyword>
<feature type="non-terminal residue" evidence="11">
    <location>
        <position position="1"/>
    </location>
</feature>
<dbReference type="PANTHER" id="PTHR16523:SF6">
    <property type="entry name" value="PEST PROTEOLYTIC SIGNAL-CONTAINING NUCLEAR PROTEIN"/>
    <property type="match status" value="1"/>
</dbReference>